<evidence type="ECO:0000313" key="8">
    <source>
        <dbReference type="Proteomes" id="UP000663852"/>
    </source>
</evidence>
<keyword evidence="2 5" id="KW-0812">Transmembrane</keyword>
<feature type="transmembrane region" description="Helical" evidence="5">
    <location>
        <begin position="94"/>
        <end position="116"/>
    </location>
</feature>
<dbReference type="InterPro" id="IPR000276">
    <property type="entry name" value="GPCR_Rhodpsn"/>
</dbReference>
<dbReference type="AlphaFoldDB" id="A0A815LD95"/>
<gene>
    <name evidence="7" type="ORF">EDS130_LOCUS36297</name>
</gene>
<sequence length="228" mass="26348">MFLNILITMNDWFGGCIAVEQIFITFQENNFNQIRSKKLAKRIIFAIYIFSTLTNTHESFYRQLVDDFDIDEKRTWCIALYPPTVDTYNTTMSLVHFLVPLSMSFFSTLIIILLLARSNSTMQPGATFRQNLKEQFHHHKHNLIIALAVPSLSVPRLIISFISGCMKSSQDPSLYLISYLFSFVPSMTTFIVFILTADGYKQELSSIARQLFARFRRQQGKKVVPCTE</sequence>
<dbReference type="EMBL" id="CAJNOJ010000335">
    <property type="protein sequence ID" value="CAF1405119.1"/>
    <property type="molecule type" value="Genomic_DNA"/>
</dbReference>
<feature type="domain" description="G-protein coupled receptors family 1 profile" evidence="6">
    <location>
        <begin position="1"/>
        <end position="193"/>
    </location>
</feature>
<feature type="transmembrane region" description="Helical" evidence="5">
    <location>
        <begin position="143"/>
        <end position="162"/>
    </location>
</feature>
<evidence type="ECO:0000256" key="1">
    <source>
        <dbReference type="ARBA" id="ARBA00004370"/>
    </source>
</evidence>
<dbReference type="GO" id="GO:0016020">
    <property type="term" value="C:membrane"/>
    <property type="evidence" value="ECO:0007669"/>
    <property type="project" value="UniProtKB-SubCell"/>
</dbReference>
<dbReference type="Gene3D" id="1.20.1070.10">
    <property type="entry name" value="Rhodopsin 7-helix transmembrane proteins"/>
    <property type="match status" value="1"/>
</dbReference>
<evidence type="ECO:0000256" key="5">
    <source>
        <dbReference type="SAM" id="Phobius"/>
    </source>
</evidence>
<name>A0A815LD95_ADIRI</name>
<dbReference type="PROSITE" id="PS50262">
    <property type="entry name" value="G_PROTEIN_RECEP_F1_2"/>
    <property type="match status" value="1"/>
</dbReference>
<comment type="caution">
    <text evidence="7">The sequence shown here is derived from an EMBL/GenBank/DDBJ whole genome shotgun (WGS) entry which is preliminary data.</text>
</comment>
<proteinExistence type="predicted"/>
<evidence type="ECO:0000313" key="7">
    <source>
        <dbReference type="EMBL" id="CAF1405119.1"/>
    </source>
</evidence>
<evidence type="ECO:0000256" key="4">
    <source>
        <dbReference type="ARBA" id="ARBA00023136"/>
    </source>
</evidence>
<dbReference type="Pfam" id="PF00001">
    <property type="entry name" value="7tm_1"/>
    <property type="match status" value="1"/>
</dbReference>
<feature type="transmembrane region" description="Helical" evidence="5">
    <location>
        <begin position="39"/>
        <end position="57"/>
    </location>
</feature>
<dbReference type="Proteomes" id="UP000663852">
    <property type="component" value="Unassembled WGS sequence"/>
</dbReference>
<dbReference type="OrthoDB" id="9991628at2759"/>
<organism evidence="7 8">
    <name type="scientific">Adineta ricciae</name>
    <name type="common">Rotifer</name>
    <dbReference type="NCBI Taxonomy" id="249248"/>
    <lineage>
        <taxon>Eukaryota</taxon>
        <taxon>Metazoa</taxon>
        <taxon>Spiralia</taxon>
        <taxon>Gnathifera</taxon>
        <taxon>Rotifera</taxon>
        <taxon>Eurotatoria</taxon>
        <taxon>Bdelloidea</taxon>
        <taxon>Adinetida</taxon>
        <taxon>Adinetidae</taxon>
        <taxon>Adineta</taxon>
    </lineage>
</organism>
<reference evidence="7" key="1">
    <citation type="submission" date="2021-02" db="EMBL/GenBank/DDBJ databases">
        <authorList>
            <person name="Nowell W R."/>
        </authorList>
    </citation>
    <scope>NUCLEOTIDE SEQUENCE</scope>
</reference>
<dbReference type="InterPro" id="IPR017452">
    <property type="entry name" value="GPCR_Rhodpsn_7TM"/>
</dbReference>
<feature type="transmembrane region" description="Helical" evidence="5">
    <location>
        <begin position="174"/>
        <end position="195"/>
    </location>
</feature>
<keyword evidence="3 5" id="KW-1133">Transmembrane helix</keyword>
<evidence type="ECO:0000259" key="6">
    <source>
        <dbReference type="PROSITE" id="PS50262"/>
    </source>
</evidence>
<dbReference type="SUPFAM" id="SSF81321">
    <property type="entry name" value="Family A G protein-coupled receptor-like"/>
    <property type="match status" value="1"/>
</dbReference>
<protein>
    <recommendedName>
        <fullName evidence="6">G-protein coupled receptors family 1 profile domain-containing protein</fullName>
    </recommendedName>
</protein>
<dbReference type="GO" id="GO:0004930">
    <property type="term" value="F:G protein-coupled receptor activity"/>
    <property type="evidence" value="ECO:0007669"/>
    <property type="project" value="InterPro"/>
</dbReference>
<comment type="subcellular location">
    <subcellularLocation>
        <location evidence="1">Membrane</location>
    </subcellularLocation>
</comment>
<evidence type="ECO:0000256" key="2">
    <source>
        <dbReference type="ARBA" id="ARBA00022692"/>
    </source>
</evidence>
<evidence type="ECO:0000256" key="3">
    <source>
        <dbReference type="ARBA" id="ARBA00022989"/>
    </source>
</evidence>
<accession>A0A815LD95</accession>
<keyword evidence="4 5" id="KW-0472">Membrane</keyword>